<evidence type="ECO:0000256" key="1">
    <source>
        <dbReference type="ARBA" id="ARBA00004141"/>
    </source>
</evidence>
<feature type="domain" description="Cation/H+ exchanger transmembrane" evidence="6">
    <location>
        <begin position="13"/>
        <end position="97"/>
    </location>
</feature>
<feature type="transmembrane region" description="Helical" evidence="5">
    <location>
        <begin position="83"/>
        <end position="105"/>
    </location>
</feature>
<proteinExistence type="predicted"/>
<feature type="transmembrane region" description="Helical" evidence="5">
    <location>
        <begin position="54"/>
        <end position="71"/>
    </location>
</feature>
<dbReference type="Pfam" id="PF00999">
    <property type="entry name" value="Na_H_Exchanger"/>
    <property type="match status" value="1"/>
</dbReference>
<evidence type="ECO:0000259" key="6">
    <source>
        <dbReference type="Pfam" id="PF00999"/>
    </source>
</evidence>
<name>A0ABT3P0F8_9PROT</name>
<accession>A0ABT3P0F8</accession>
<dbReference type="Proteomes" id="UP001526430">
    <property type="component" value="Unassembled WGS sequence"/>
</dbReference>
<dbReference type="RefSeq" id="WP_301592107.1">
    <property type="nucleotide sequence ID" value="NZ_JAPFQI010000023.1"/>
</dbReference>
<sequence>MAILQAVLELMAACILLALVARALRLPYAVVLILAGMALAFAPGVPRLALDPELALAFVLPPLLMGSAYRTDWQAFRRNLRPILLLAVGCAVFTAFALDAARAVLHQRHAEGHLPEEFLVKLNEELDLEEGRVERALG</sequence>
<evidence type="ECO:0000313" key="7">
    <source>
        <dbReference type="EMBL" id="MCW8087900.1"/>
    </source>
</evidence>
<evidence type="ECO:0000256" key="4">
    <source>
        <dbReference type="ARBA" id="ARBA00023136"/>
    </source>
</evidence>
<dbReference type="EMBL" id="JAPFQI010000023">
    <property type="protein sequence ID" value="MCW8087900.1"/>
    <property type="molecule type" value="Genomic_DNA"/>
</dbReference>
<organism evidence="7 8">
    <name type="scientific">Sabulicella glaciei</name>
    <dbReference type="NCBI Taxonomy" id="2984948"/>
    <lineage>
        <taxon>Bacteria</taxon>
        <taxon>Pseudomonadati</taxon>
        <taxon>Pseudomonadota</taxon>
        <taxon>Alphaproteobacteria</taxon>
        <taxon>Acetobacterales</taxon>
        <taxon>Acetobacteraceae</taxon>
        <taxon>Sabulicella</taxon>
    </lineage>
</organism>
<evidence type="ECO:0000256" key="2">
    <source>
        <dbReference type="ARBA" id="ARBA00022692"/>
    </source>
</evidence>
<keyword evidence="2 5" id="KW-0812">Transmembrane</keyword>
<comment type="caution">
    <text evidence="7">The sequence shown here is derived from an EMBL/GenBank/DDBJ whole genome shotgun (WGS) entry which is preliminary data.</text>
</comment>
<keyword evidence="8" id="KW-1185">Reference proteome</keyword>
<gene>
    <name evidence="7" type="ORF">OF850_20050</name>
</gene>
<protein>
    <submittedName>
        <fullName evidence="7">Cation:proton antiporter</fullName>
    </submittedName>
</protein>
<dbReference type="InterPro" id="IPR006153">
    <property type="entry name" value="Cation/H_exchanger_TM"/>
</dbReference>
<feature type="transmembrane region" description="Helical" evidence="5">
    <location>
        <begin position="29"/>
        <end position="48"/>
    </location>
</feature>
<keyword evidence="4 5" id="KW-0472">Membrane</keyword>
<evidence type="ECO:0000313" key="8">
    <source>
        <dbReference type="Proteomes" id="UP001526430"/>
    </source>
</evidence>
<evidence type="ECO:0000256" key="5">
    <source>
        <dbReference type="SAM" id="Phobius"/>
    </source>
</evidence>
<evidence type="ECO:0000256" key="3">
    <source>
        <dbReference type="ARBA" id="ARBA00022989"/>
    </source>
</evidence>
<feature type="transmembrane region" description="Helical" evidence="5">
    <location>
        <begin position="6"/>
        <end position="24"/>
    </location>
</feature>
<reference evidence="7 8" key="1">
    <citation type="submission" date="2022-10" db="EMBL/GenBank/DDBJ databases">
        <title>Roseococcus glaciei nov., sp. nov., isolated from glacier.</title>
        <authorList>
            <person name="Liu Q."/>
            <person name="Xin Y.-H."/>
        </authorList>
    </citation>
    <scope>NUCLEOTIDE SEQUENCE [LARGE SCALE GENOMIC DNA]</scope>
    <source>
        <strain evidence="7 8">MDT2-1-1</strain>
    </source>
</reference>
<keyword evidence="3 5" id="KW-1133">Transmembrane helix</keyword>
<comment type="subcellular location">
    <subcellularLocation>
        <location evidence="1">Membrane</location>
        <topology evidence="1">Multi-pass membrane protein</topology>
    </subcellularLocation>
</comment>